<proteinExistence type="predicted"/>
<sequence length="68" mass="7795">MGVQRAHEACGCDRRRFGFPIERITHPIQQHDEREIFVEVEFDRFESIGQMSGAVTVVVLVDNEFCVG</sequence>
<organism evidence="1 2">
    <name type="scientific">Mycolicibacterium holsaticum</name>
    <dbReference type="NCBI Taxonomy" id="152142"/>
    <lineage>
        <taxon>Bacteria</taxon>
        <taxon>Bacillati</taxon>
        <taxon>Actinomycetota</taxon>
        <taxon>Actinomycetes</taxon>
        <taxon>Mycobacteriales</taxon>
        <taxon>Mycobacteriaceae</taxon>
        <taxon>Mycolicibacterium</taxon>
    </lineage>
</organism>
<dbReference type="EMBL" id="MIGZ01000024">
    <property type="protein sequence ID" value="ODQ95163.1"/>
    <property type="molecule type" value="Genomic_DNA"/>
</dbReference>
<evidence type="ECO:0000313" key="1">
    <source>
        <dbReference type="EMBL" id="ODQ95163.1"/>
    </source>
</evidence>
<protein>
    <submittedName>
        <fullName evidence="1">Uncharacterized protein</fullName>
    </submittedName>
</protein>
<gene>
    <name evidence="1" type="ORF">BHQ17_06310</name>
</gene>
<comment type="caution">
    <text evidence="1">The sequence shown here is derived from an EMBL/GenBank/DDBJ whole genome shotgun (WGS) entry which is preliminary data.</text>
</comment>
<name>A0A1E3RZ05_9MYCO</name>
<dbReference type="AlphaFoldDB" id="A0A1E3RZ05"/>
<dbReference type="Proteomes" id="UP000094243">
    <property type="component" value="Unassembled WGS sequence"/>
</dbReference>
<evidence type="ECO:0000313" key="2">
    <source>
        <dbReference type="Proteomes" id="UP000094243"/>
    </source>
</evidence>
<accession>A0A1E3RZ05</accession>
<reference evidence="2" key="1">
    <citation type="submission" date="2016-09" db="EMBL/GenBank/DDBJ databases">
        <authorList>
            <person name="Greninger A.L."/>
            <person name="Jerome K.R."/>
            <person name="Mcnair B."/>
            <person name="Wallis C."/>
            <person name="Fang F."/>
        </authorList>
    </citation>
    <scope>NUCLEOTIDE SEQUENCE [LARGE SCALE GENOMIC DNA]</scope>
    <source>
        <strain evidence="2">M7</strain>
    </source>
</reference>
<keyword evidence="2" id="KW-1185">Reference proteome</keyword>